<dbReference type="PROSITE" id="PS00668">
    <property type="entry name" value="COMPLEX1_ND1_2"/>
    <property type="match status" value="1"/>
</dbReference>
<accession>X1DLN4</accession>
<reference evidence="6" key="1">
    <citation type="journal article" date="2014" name="Front. Microbiol.">
        <title>High frequency of phylogenetically diverse reductive dehalogenase-homologous genes in deep subseafloor sedimentary metagenomes.</title>
        <authorList>
            <person name="Kawai M."/>
            <person name="Futagami T."/>
            <person name="Toyoda A."/>
            <person name="Takaki Y."/>
            <person name="Nishi S."/>
            <person name="Hori S."/>
            <person name="Arai W."/>
            <person name="Tsubouchi T."/>
            <person name="Morono Y."/>
            <person name="Uchiyama I."/>
            <person name="Ito T."/>
            <person name="Fujiyama A."/>
            <person name="Inagaki F."/>
            <person name="Takami H."/>
        </authorList>
    </citation>
    <scope>NUCLEOTIDE SEQUENCE</scope>
    <source>
        <strain evidence="6">Expedition CK06-06</strain>
    </source>
</reference>
<comment type="subcellular location">
    <subcellularLocation>
        <location evidence="1">Membrane</location>
        <topology evidence="1">Multi-pass membrane protein</topology>
    </subcellularLocation>
</comment>
<evidence type="ECO:0000256" key="1">
    <source>
        <dbReference type="ARBA" id="ARBA00004141"/>
    </source>
</evidence>
<keyword evidence="4 5" id="KW-0472">Membrane</keyword>
<proteinExistence type="predicted"/>
<name>X1DLN4_9ZZZZ</name>
<comment type="caution">
    <text evidence="6">The sequence shown here is derived from an EMBL/GenBank/DDBJ whole genome shotgun (WGS) entry which is preliminary data.</text>
</comment>
<dbReference type="InterPro" id="IPR001694">
    <property type="entry name" value="NADH_UbQ_OxRdtase_su1/FPO"/>
</dbReference>
<evidence type="ECO:0000256" key="2">
    <source>
        <dbReference type="ARBA" id="ARBA00022692"/>
    </source>
</evidence>
<organism evidence="6">
    <name type="scientific">marine sediment metagenome</name>
    <dbReference type="NCBI Taxonomy" id="412755"/>
    <lineage>
        <taxon>unclassified sequences</taxon>
        <taxon>metagenomes</taxon>
        <taxon>ecological metagenomes</taxon>
    </lineage>
</organism>
<dbReference type="Pfam" id="PF00146">
    <property type="entry name" value="NADHdh"/>
    <property type="match status" value="1"/>
</dbReference>
<dbReference type="EMBL" id="BARU01000531">
    <property type="protein sequence ID" value="GAH21826.1"/>
    <property type="molecule type" value="Genomic_DNA"/>
</dbReference>
<dbReference type="PANTHER" id="PTHR43359">
    <property type="entry name" value="FORMATE HYDROGENLYASE SUBUNIT 4"/>
    <property type="match status" value="1"/>
</dbReference>
<dbReference type="PANTHER" id="PTHR43359:SF1">
    <property type="entry name" value="FORMATE HYDROGENLYASE SUBUNIT 4-RELATED"/>
    <property type="match status" value="1"/>
</dbReference>
<dbReference type="GO" id="GO:0005886">
    <property type="term" value="C:plasma membrane"/>
    <property type="evidence" value="ECO:0007669"/>
    <property type="project" value="TreeGrafter"/>
</dbReference>
<sequence>MQAKLAFVPFDIPEAEQEIMAGPYIEYSGPPLAIFKLTRAMMLFAMPVFLISIFLGGMQFNGWAIIWSIVKYLVILILIILVKNTNPRLRIDQALKFFWLRMFPLSCVGFVLALAGL</sequence>
<dbReference type="InterPro" id="IPR018086">
    <property type="entry name" value="NADH_UbQ_OxRdtase_su1_CS"/>
</dbReference>
<feature type="transmembrane region" description="Helical" evidence="5">
    <location>
        <begin position="94"/>
        <end position="115"/>
    </location>
</feature>
<feature type="transmembrane region" description="Helical" evidence="5">
    <location>
        <begin position="40"/>
        <end position="58"/>
    </location>
</feature>
<feature type="transmembrane region" description="Helical" evidence="5">
    <location>
        <begin position="64"/>
        <end position="82"/>
    </location>
</feature>
<evidence type="ECO:0000256" key="4">
    <source>
        <dbReference type="ARBA" id="ARBA00023136"/>
    </source>
</evidence>
<keyword evidence="3 5" id="KW-1133">Transmembrane helix</keyword>
<evidence type="ECO:0000256" key="5">
    <source>
        <dbReference type="SAM" id="Phobius"/>
    </source>
</evidence>
<dbReference type="AlphaFoldDB" id="X1DLN4"/>
<protein>
    <recommendedName>
        <fullName evidence="7">NADH-quinone oxidoreductase subunit H</fullName>
    </recommendedName>
</protein>
<evidence type="ECO:0000313" key="6">
    <source>
        <dbReference type="EMBL" id="GAH21826.1"/>
    </source>
</evidence>
<dbReference type="InterPro" id="IPR052561">
    <property type="entry name" value="ComplexI_Subunit1"/>
</dbReference>
<evidence type="ECO:0008006" key="7">
    <source>
        <dbReference type="Google" id="ProtNLM"/>
    </source>
</evidence>
<keyword evidence="2 5" id="KW-0812">Transmembrane</keyword>
<evidence type="ECO:0000256" key="3">
    <source>
        <dbReference type="ARBA" id="ARBA00022989"/>
    </source>
</evidence>
<gene>
    <name evidence="6" type="ORF">S03H2_01737</name>
</gene>